<accession>F4PI83</accession>
<evidence type="ECO:0000313" key="3">
    <source>
        <dbReference type="Proteomes" id="UP000007797"/>
    </source>
</evidence>
<protein>
    <recommendedName>
        <fullName evidence="4">Transmembrane protein</fullName>
    </recommendedName>
</protein>
<proteinExistence type="predicted"/>
<feature type="transmembrane region" description="Helical" evidence="1">
    <location>
        <begin position="111"/>
        <end position="131"/>
    </location>
</feature>
<sequence length="193" mass="21718">MGSKILTFSSIALFVISLVLLTVGFSSYWYVYESRIDSDTKIYIKYNKEKIVDEDRETSYTQDWSDQDDRKNEKKTYNIALAFDVLAWIVTILVIGLLLVSLKVSNKLVKFLTIGLSILSLIFIIISFGSFTKLPDAIDQDIKDRNLICNDDICEKFLNGSSNGPSVGWSVVVASMLFTFGGILISAFTLLKH</sequence>
<dbReference type="Proteomes" id="UP000007797">
    <property type="component" value="Unassembled WGS sequence"/>
</dbReference>
<feature type="transmembrane region" description="Helical" evidence="1">
    <location>
        <begin position="167"/>
        <end position="191"/>
    </location>
</feature>
<dbReference type="PANTHER" id="PTHR35202:SF2">
    <property type="entry name" value="TRANSMEMBRANE PROTEIN"/>
    <property type="match status" value="1"/>
</dbReference>
<dbReference type="RefSeq" id="XP_004362368.1">
    <property type="nucleotide sequence ID" value="XM_004362311.1"/>
</dbReference>
<keyword evidence="1" id="KW-0812">Transmembrane</keyword>
<feature type="transmembrane region" description="Helical" evidence="1">
    <location>
        <begin position="79"/>
        <end position="99"/>
    </location>
</feature>
<gene>
    <name evidence="2" type="ORF">DFA_02760</name>
</gene>
<keyword evidence="1" id="KW-0472">Membrane</keyword>
<dbReference type="AlphaFoldDB" id="F4PI83"/>
<name>F4PI83_CACFS</name>
<keyword evidence="1" id="KW-1133">Transmembrane helix</keyword>
<dbReference type="GeneID" id="14876914"/>
<evidence type="ECO:0000256" key="1">
    <source>
        <dbReference type="SAM" id="Phobius"/>
    </source>
</evidence>
<dbReference type="KEGG" id="dfa:DFA_02760"/>
<dbReference type="PANTHER" id="PTHR35202">
    <property type="entry name" value="TRANSMEMBRANE PROTEIN-RELATED"/>
    <property type="match status" value="1"/>
</dbReference>
<dbReference type="InterPro" id="IPR040291">
    <property type="entry name" value="DDB_G0287341-like"/>
</dbReference>
<feature type="transmembrane region" description="Helical" evidence="1">
    <location>
        <begin position="12"/>
        <end position="31"/>
    </location>
</feature>
<reference evidence="3" key="1">
    <citation type="journal article" date="2011" name="Genome Res.">
        <title>Phylogeny-wide analysis of social amoeba genomes highlights ancient origins for complex intercellular communication.</title>
        <authorList>
            <person name="Heidel A.J."/>
            <person name="Lawal H.M."/>
            <person name="Felder M."/>
            <person name="Schilde C."/>
            <person name="Helps N.R."/>
            <person name="Tunggal B."/>
            <person name="Rivero F."/>
            <person name="John U."/>
            <person name="Schleicher M."/>
            <person name="Eichinger L."/>
            <person name="Platzer M."/>
            <person name="Noegel A.A."/>
            <person name="Schaap P."/>
            <person name="Gloeckner G."/>
        </authorList>
    </citation>
    <scope>NUCLEOTIDE SEQUENCE [LARGE SCALE GENOMIC DNA]</scope>
    <source>
        <strain evidence="3">SH3</strain>
    </source>
</reference>
<dbReference type="OMA" id="ICNDDIC"/>
<dbReference type="EMBL" id="GL883006">
    <property type="protein sequence ID" value="EGG24517.1"/>
    <property type="molecule type" value="Genomic_DNA"/>
</dbReference>
<evidence type="ECO:0008006" key="4">
    <source>
        <dbReference type="Google" id="ProtNLM"/>
    </source>
</evidence>
<dbReference type="Gene3D" id="1.20.1740.10">
    <property type="entry name" value="Amino acid/polyamine transporter I"/>
    <property type="match status" value="1"/>
</dbReference>
<organism evidence="2 3">
    <name type="scientific">Cavenderia fasciculata</name>
    <name type="common">Slime mold</name>
    <name type="synonym">Dictyostelium fasciculatum</name>
    <dbReference type="NCBI Taxonomy" id="261658"/>
    <lineage>
        <taxon>Eukaryota</taxon>
        <taxon>Amoebozoa</taxon>
        <taxon>Evosea</taxon>
        <taxon>Eumycetozoa</taxon>
        <taxon>Dictyostelia</taxon>
        <taxon>Acytosteliales</taxon>
        <taxon>Cavenderiaceae</taxon>
        <taxon>Cavenderia</taxon>
    </lineage>
</organism>
<evidence type="ECO:0000313" key="2">
    <source>
        <dbReference type="EMBL" id="EGG24517.1"/>
    </source>
</evidence>
<keyword evidence="3" id="KW-1185">Reference proteome</keyword>